<feature type="transmembrane region" description="Helical" evidence="6">
    <location>
        <begin position="15"/>
        <end position="39"/>
    </location>
</feature>
<gene>
    <name evidence="8" type="ordered locus">AZC_1144</name>
</gene>
<feature type="domain" description="GtrA/DPMS transmembrane" evidence="7">
    <location>
        <begin position="21"/>
        <end position="135"/>
    </location>
</feature>
<reference evidence="8 9" key="5">
    <citation type="journal article" date="2010" name="Appl. Environ. Microbiol.">
        <title>phrR-like gene praR of Azorhizobium caulinodans ORS571 is essential for symbiosis with Sesbania rostrata and is involved in expression of reb genes.</title>
        <authorList>
            <person name="Akiba N."/>
            <person name="Aono T."/>
            <person name="Toyazaki H."/>
            <person name="Sato S."/>
            <person name="Oyaizu H."/>
        </authorList>
    </citation>
    <scope>NUCLEOTIDE SEQUENCE [LARGE SCALE GENOMIC DNA]</scope>
    <source>
        <strain evidence="9">ATCC 43989 / DSM 5975 / JCM 20966 / LMG 6465 / NBRC 14845 / NCIMB 13405 / ORS 571</strain>
    </source>
</reference>
<keyword evidence="9" id="KW-1185">Reference proteome</keyword>
<dbReference type="Proteomes" id="UP000000270">
    <property type="component" value="Chromosome"/>
</dbReference>
<dbReference type="AlphaFoldDB" id="A8HR91"/>
<dbReference type="PANTHER" id="PTHR38459">
    <property type="entry name" value="PROPHAGE BACTOPRENOL-LINKED GLUCOSE TRANSLOCASE HOMOLOG"/>
    <property type="match status" value="1"/>
</dbReference>
<evidence type="ECO:0000313" key="8">
    <source>
        <dbReference type="EMBL" id="BAF87142.1"/>
    </source>
</evidence>
<evidence type="ECO:0000313" key="9">
    <source>
        <dbReference type="Proteomes" id="UP000000270"/>
    </source>
</evidence>
<dbReference type="STRING" id="438753.AZC_1144"/>
<dbReference type="InterPro" id="IPR007267">
    <property type="entry name" value="GtrA_DPMS_TM"/>
</dbReference>
<proteinExistence type="inferred from homology"/>
<dbReference type="eggNOG" id="COG2246">
    <property type="taxonomic scope" value="Bacteria"/>
</dbReference>
<evidence type="ECO:0000256" key="3">
    <source>
        <dbReference type="ARBA" id="ARBA00022692"/>
    </source>
</evidence>
<dbReference type="KEGG" id="azc:AZC_1144"/>
<dbReference type="GO" id="GO:0000271">
    <property type="term" value="P:polysaccharide biosynthetic process"/>
    <property type="evidence" value="ECO:0007669"/>
    <property type="project" value="InterPro"/>
</dbReference>
<protein>
    <submittedName>
        <fullName evidence="8">Putative membrane protein</fullName>
    </submittedName>
</protein>
<dbReference type="EMBL" id="AP009384">
    <property type="protein sequence ID" value="BAF87142.1"/>
    <property type="molecule type" value="Genomic_DNA"/>
</dbReference>
<dbReference type="HOGENOM" id="CLU_083873_6_2_5"/>
<evidence type="ECO:0000256" key="2">
    <source>
        <dbReference type="ARBA" id="ARBA00009399"/>
    </source>
</evidence>
<feature type="transmembrane region" description="Helical" evidence="6">
    <location>
        <begin position="45"/>
        <end position="64"/>
    </location>
</feature>
<organism evidence="8 9">
    <name type="scientific">Azorhizobium caulinodans (strain ATCC 43989 / DSM 5975 / JCM 20966 / LMG 6465 / NBRC 14845 / NCIMB 13405 / ORS 571)</name>
    <dbReference type="NCBI Taxonomy" id="438753"/>
    <lineage>
        <taxon>Bacteria</taxon>
        <taxon>Pseudomonadati</taxon>
        <taxon>Pseudomonadota</taxon>
        <taxon>Alphaproteobacteria</taxon>
        <taxon>Hyphomicrobiales</taxon>
        <taxon>Xanthobacteraceae</taxon>
        <taxon>Azorhizobium</taxon>
    </lineage>
</organism>
<evidence type="ECO:0000256" key="5">
    <source>
        <dbReference type="ARBA" id="ARBA00023136"/>
    </source>
</evidence>
<reference evidence="8 9" key="1">
    <citation type="journal article" date="2007" name="Appl. Environ. Microbiol.">
        <title>Rhizobial factors required for stem nodule maturation and maintenance in Sesbania rostrata-Azorhizobium caulinodans ORS571 symbiosis.</title>
        <authorList>
            <person name="Suzuki S."/>
            <person name="Aono T."/>
            <person name="Lee KB."/>
            <person name="Suzuki T."/>
            <person name="Liu CT."/>
            <person name="Miwa H."/>
            <person name="Wakao S."/>
            <person name="Iki T."/>
            <person name="Oyaizu H."/>
        </authorList>
    </citation>
    <scope>NUCLEOTIDE SEQUENCE [LARGE SCALE GENOMIC DNA]</scope>
    <source>
        <strain evidence="9">ATCC 43989 / DSM 5975 / JCM 20966 / LMG 6465 / NBRC 14845 / NCIMB 13405 / ORS 571</strain>
    </source>
</reference>
<reference evidence="9" key="2">
    <citation type="submission" date="2007-04" db="EMBL/GenBank/DDBJ databases">
        <title>Complete genome sequence of the nitrogen-fixing bacterium Azorhizobium caulinodans ORS571.</title>
        <authorList>
            <person name="Lee K.B."/>
            <person name="Backer P.D."/>
            <person name="Aono T."/>
            <person name="Liu C.T."/>
            <person name="Suzuki S."/>
            <person name="Suzuki T."/>
            <person name="Kaneko T."/>
            <person name="Yamada M."/>
            <person name="Tabata S."/>
            <person name="Kupfer D.M."/>
            <person name="Najar F.Z."/>
            <person name="Wiley G.B."/>
            <person name="Roe B."/>
            <person name="Binnewies T."/>
            <person name="Ussery D."/>
            <person name="Vereecke D."/>
            <person name="Gevers D."/>
            <person name="Holsters M."/>
            <person name="Oyaizu H."/>
        </authorList>
    </citation>
    <scope>NUCLEOTIDE SEQUENCE [LARGE SCALE GENOMIC DNA]</scope>
    <source>
        <strain evidence="9">ATCC 43989 / DSM 5975 / JCM 20966 / LMG 6465 / NBRC 14845 / NCIMB 13405 / ORS 571</strain>
    </source>
</reference>
<evidence type="ECO:0000256" key="1">
    <source>
        <dbReference type="ARBA" id="ARBA00004141"/>
    </source>
</evidence>
<accession>A8HR91</accession>
<evidence type="ECO:0000256" key="4">
    <source>
        <dbReference type="ARBA" id="ARBA00022989"/>
    </source>
</evidence>
<sequence>MFALLTRLAQRHRAFFLQFATFVGVGLTAAAGHFTTLAIMVERNWAGPVLASLAGFIVGSVISYSLNRRFTFESTRSHAGALPRFATVAGIAFIMTGVLMDLLVHRIGLYYLLAQAITTGLVMIWTFSAYRIWAFAHKAGAREQRAE</sequence>
<dbReference type="PANTHER" id="PTHR38459:SF1">
    <property type="entry name" value="PROPHAGE BACTOPRENOL-LINKED GLUCOSE TRANSLOCASE HOMOLOG"/>
    <property type="match status" value="1"/>
</dbReference>
<feature type="transmembrane region" description="Helical" evidence="6">
    <location>
        <begin position="110"/>
        <end position="133"/>
    </location>
</feature>
<dbReference type="InterPro" id="IPR051401">
    <property type="entry name" value="GtrA_CellWall_Glycosyl"/>
</dbReference>
<reference evidence="8 9" key="3">
    <citation type="journal article" date="2008" name="BMC Genomics">
        <title>The genome of the versatile nitrogen fixer Azorhizobium caulinodans ORS571.</title>
        <authorList>
            <person name="Lee KB."/>
            <person name="Backer P.D."/>
            <person name="Aono T."/>
            <person name="Liu CT."/>
            <person name="Suzuki S."/>
            <person name="Suzuki T."/>
            <person name="Kaneko T."/>
            <person name="Yamada M."/>
            <person name="Tabata S."/>
            <person name="Kupfer D.M."/>
            <person name="Najar F.Z."/>
            <person name="Wiley G.B."/>
            <person name="Roe B."/>
            <person name="Binnewies T.T."/>
            <person name="Ussery D.W."/>
            <person name="D'Haeze W."/>
            <person name="Herder J.D."/>
            <person name="Gevers D."/>
            <person name="Vereecke D."/>
            <person name="Holsters M."/>
            <person name="Oyaizu H."/>
        </authorList>
    </citation>
    <scope>NUCLEOTIDE SEQUENCE [LARGE SCALE GENOMIC DNA]</scope>
    <source>
        <strain evidence="9">ATCC 43989 / DSM 5975 / JCM 20966 / LMG 6465 / NBRC 14845 / NCIMB 13405 / ORS 571</strain>
    </source>
</reference>
<keyword evidence="4 6" id="KW-1133">Transmembrane helix</keyword>
<keyword evidence="3 6" id="KW-0812">Transmembrane</keyword>
<dbReference type="GO" id="GO:0005886">
    <property type="term" value="C:plasma membrane"/>
    <property type="evidence" value="ECO:0007669"/>
    <property type="project" value="TreeGrafter"/>
</dbReference>
<reference evidence="8 9" key="6">
    <citation type="journal article" date="2011" name="Appl. Environ. Microbiol.">
        <title>Involvement of the azorhizobial chromosome partition gene (parA) in the onset of bacteroid differentiation during Sesbania rostrata stem nodule development.</title>
        <authorList>
            <person name="Liu CT."/>
            <person name="Lee KB."/>
            <person name="Wang YS."/>
            <person name="Peng MH."/>
            <person name="Lee KT."/>
            <person name="Suzuki S."/>
            <person name="Suzuki T."/>
            <person name="Oyaizu H."/>
        </authorList>
    </citation>
    <scope>NUCLEOTIDE SEQUENCE [LARGE SCALE GENOMIC DNA]</scope>
    <source>
        <strain evidence="9">ATCC 43989 / DSM 5975 / JCM 20966 / LMG 6465 / NBRC 14845 / NCIMB 13405 / ORS 571</strain>
    </source>
</reference>
<feature type="transmembrane region" description="Helical" evidence="6">
    <location>
        <begin position="85"/>
        <end position="104"/>
    </location>
</feature>
<comment type="subcellular location">
    <subcellularLocation>
        <location evidence="1">Membrane</location>
        <topology evidence="1">Multi-pass membrane protein</topology>
    </subcellularLocation>
</comment>
<dbReference type="RefSeq" id="WP_012169675.1">
    <property type="nucleotide sequence ID" value="NC_009937.1"/>
</dbReference>
<name>A8HR91_AZOC5</name>
<evidence type="ECO:0000259" key="7">
    <source>
        <dbReference type="Pfam" id="PF04138"/>
    </source>
</evidence>
<reference evidence="8 9" key="4">
    <citation type="journal article" date="2009" name="Appl. Environ. Microbiol.">
        <title>Comparative genome-wide transcriptional profiling of Azorhizobium caulinodans ORS571 grown under free-living and symbiotic conditions.</title>
        <authorList>
            <person name="Tsukada S."/>
            <person name="Aono T."/>
            <person name="Akiba N."/>
            <person name="Lee KB."/>
            <person name="Liu CT."/>
            <person name="Toyazaki H."/>
            <person name="Oyaizu H."/>
        </authorList>
    </citation>
    <scope>NUCLEOTIDE SEQUENCE [LARGE SCALE GENOMIC DNA]</scope>
    <source>
        <strain evidence="9">ATCC 43989 / DSM 5975 / JCM 20966 / LMG 6465 / NBRC 14845 / NCIMB 13405 / ORS 571</strain>
    </source>
</reference>
<evidence type="ECO:0000256" key="6">
    <source>
        <dbReference type="SAM" id="Phobius"/>
    </source>
</evidence>
<dbReference type="Pfam" id="PF04138">
    <property type="entry name" value="GtrA_DPMS_TM"/>
    <property type="match status" value="1"/>
</dbReference>
<keyword evidence="5 6" id="KW-0472">Membrane</keyword>
<comment type="similarity">
    <text evidence="2">Belongs to the GtrA family.</text>
</comment>